<feature type="chain" id="PRO_5025093157" description="Porin" evidence="2">
    <location>
        <begin position="28"/>
        <end position="500"/>
    </location>
</feature>
<name>A0A5K7XJK7_9BACT</name>
<dbReference type="InterPro" id="IPR007049">
    <property type="entry name" value="Carb-sel_porin_OprB"/>
</dbReference>
<dbReference type="RefSeq" id="WP_152099991.1">
    <property type="nucleotide sequence ID" value="NZ_AP021861.1"/>
</dbReference>
<protein>
    <recommendedName>
        <fullName evidence="6">Porin</fullName>
    </recommendedName>
</protein>
<dbReference type="InterPro" id="IPR052932">
    <property type="entry name" value="OprB_Porin"/>
</dbReference>
<dbReference type="PANTHER" id="PTHR37944">
    <property type="entry name" value="PORIN B"/>
    <property type="match status" value="1"/>
</dbReference>
<dbReference type="EMBL" id="AP021861">
    <property type="protein sequence ID" value="BBO34413.1"/>
    <property type="molecule type" value="Genomic_DNA"/>
</dbReference>
<dbReference type="InterPro" id="IPR038673">
    <property type="entry name" value="OprB_sf"/>
</dbReference>
<feature type="compositionally biased region" description="Low complexity" evidence="3">
    <location>
        <begin position="57"/>
        <end position="71"/>
    </location>
</feature>
<evidence type="ECO:0000256" key="2">
    <source>
        <dbReference type="RuleBase" id="RU363072"/>
    </source>
</evidence>
<evidence type="ECO:0000313" key="5">
    <source>
        <dbReference type="Proteomes" id="UP000326837"/>
    </source>
</evidence>
<dbReference type="GO" id="GO:0016020">
    <property type="term" value="C:membrane"/>
    <property type="evidence" value="ECO:0007669"/>
    <property type="project" value="InterPro"/>
</dbReference>
<keyword evidence="2" id="KW-0732">Signal</keyword>
<proteinExistence type="inferred from homology"/>
<dbReference type="Gene3D" id="2.40.160.180">
    <property type="entry name" value="Carbohydrate-selective porin OprB"/>
    <property type="match status" value="1"/>
</dbReference>
<gene>
    <name evidence="4" type="ORF">PLANPX_4025</name>
</gene>
<dbReference type="Proteomes" id="UP000326837">
    <property type="component" value="Chromosome"/>
</dbReference>
<dbReference type="Pfam" id="PF04966">
    <property type="entry name" value="OprB"/>
    <property type="match status" value="1"/>
</dbReference>
<dbReference type="KEGG" id="lpav:PLANPX_4025"/>
<organism evidence="4 5">
    <name type="scientific">Lacipirellula parvula</name>
    <dbReference type="NCBI Taxonomy" id="2650471"/>
    <lineage>
        <taxon>Bacteria</taxon>
        <taxon>Pseudomonadati</taxon>
        <taxon>Planctomycetota</taxon>
        <taxon>Planctomycetia</taxon>
        <taxon>Pirellulales</taxon>
        <taxon>Lacipirellulaceae</taxon>
        <taxon>Lacipirellula</taxon>
    </lineage>
</organism>
<sequence length="500" mass="52926">MIPRIISNAAHWLAVVAALTTAGRSVAATQPSSALAAEEYLGQEGWGATDDRLWPGASNSSTADESATADAHLGNDDENRPQHISSLGMAGNPAAVNIVVGTGALGRFLGVSEESGLRLGGLWIGDASAVLSGGLDGGDWGLNSLAIIDLSLDAEKRWGWEGTSFGTQFLNYTGQPTNSLAGTVQGFDGLQAAPPFDRSELYQLWWRQSWYDGLLITRLGKSVPSFDFNNVLSAVPVGNDAYNIPAVTGLIYTPIFVNPTMYGRLPGYYDSATGLTATLAPADNIYASYGVYDGNGARGEHTGLLGPQFTGYYFHIGEVGCTWAAGAEEKPGKLGVGVWHQTGDLALPNGGFDNGESGIYMFASQRLWFQNPGVNHDGISGFVQLGANDSNASWVREFFGAGFTAFGLVPSRPNDSQGVGMAWSFLNDAPEAGSFFFPTHQGPNPPAPLNDNELMFAGYYQAALTKAAFLQPTLTYIPNPGARQDISPAFASSIYLTVLF</sequence>
<evidence type="ECO:0000313" key="4">
    <source>
        <dbReference type="EMBL" id="BBO34413.1"/>
    </source>
</evidence>
<dbReference type="AlphaFoldDB" id="A0A5K7XJK7"/>
<evidence type="ECO:0000256" key="1">
    <source>
        <dbReference type="ARBA" id="ARBA00008769"/>
    </source>
</evidence>
<dbReference type="GO" id="GO:0008643">
    <property type="term" value="P:carbohydrate transport"/>
    <property type="evidence" value="ECO:0007669"/>
    <property type="project" value="InterPro"/>
</dbReference>
<feature type="region of interest" description="Disordered" evidence="3">
    <location>
        <begin position="51"/>
        <end position="87"/>
    </location>
</feature>
<accession>A0A5K7XJK7</accession>
<evidence type="ECO:0000256" key="3">
    <source>
        <dbReference type="SAM" id="MobiDB-lite"/>
    </source>
</evidence>
<dbReference type="PANTHER" id="PTHR37944:SF1">
    <property type="entry name" value="PORIN B"/>
    <property type="match status" value="1"/>
</dbReference>
<reference evidence="5" key="1">
    <citation type="submission" date="2019-10" db="EMBL/GenBank/DDBJ databases">
        <title>Lacipirellula parvula gen. nov., sp. nov., representing a lineage of planctomycetes widespread in freshwater anoxic habitats, and description of the family Lacipirellulaceae.</title>
        <authorList>
            <person name="Dedysh S.N."/>
            <person name="Kulichevskaya I.S."/>
            <person name="Beletsky A.V."/>
            <person name="Rakitin A.L."/>
            <person name="Mardanov A.V."/>
            <person name="Ivanova A.A."/>
            <person name="Saltykova V.X."/>
            <person name="Rijpstra W.I.C."/>
            <person name="Sinninghe Damste J.S."/>
            <person name="Ravin N.V."/>
        </authorList>
    </citation>
    <scope>NUCLEOTIDE SEQUENCE [LARGE SCALE GENOMIC DNA]</scope>
    <source>
        <strain evidence="5">PX69</strain>
    </source>
</reference>
<comment type="similarity">
    <text evidence="1 2">Belongs to the OprB family.</text>
</comment>
<feature type="signal peptide" evidence="2">
    <location>
        <begin position="1"/>
        <end position="27"/>
    </location>
</feature>
<dbReference type="GO" id="GO:0015288">
    <property type="term" value="F:porin activity"/>
    <property type="evidence" value="ECO:0007669"/>
    <property type="project" value="InterPro"/>
</dbReference>
<keyword evidence="5" id="KW-1185">Reference proteome</keyword>
<evidence type="ECO:0008006" key="6">
    <source>
        <dbReference type="Google" id="ProtNLM"/>
    </source>
</evidence>